<dbReference type="PANTHER" id="PTHR11475:SF86">
    <property type="entry name" value="PEROXIDASE"/>
    <property type="match status" value="1"/>
</dbReference>
<dbReference type="SUPFAM" id="SSF48113">
    <property type="entry name" value="Heme-dependent peroxidases"/>
    <property type="match status" value="1"/>
</dbReference>
<evidence type="ECO:0008006" key="4">
    <source>
        <dbReference type="Google" id="ProtNLM"/>
    </source>
</evidence>
<keyword evidence="3" id="KW-1185">Reference proteome</keyword>
<dbReference type="PANTHER" id="PTHR11475">
    <property type="entry name" value="OXIDASE/PEROXIDASE"/>
    <property type="match status" value="1"/>
</dbReference>
<dbReference type="GO" id="GO:0020037">
    <property type="term" value="F:heme binding"/>
    <property type="evidence" value="ECO:0007669"/>
    <property type="project" value="InterPro"/>
</dbReference>
<dbReference type="InterPro" id="IPR019791">
    <property type="entry name" value="Haem_peroxidase_animal"/>
</dbReference>
<reference evidence="2" key="1">
    <citation type="submission" date="2019-11" db="EMBL/GenBank/DDBJ databases">
        <title>The nuclear and mitochondrial genomes of Frieseomelitta varia - a highly eusocial stingless bee (Meliponini) with a permanently sterile worker caste.</title>
        <authorList>
            <person name="Freitas F.C.P."/>
            <person name="Lourenco A.P."/>
            <person name="Nunes F.M.F."/>
            <person name="Paschoal A.R."/>
            <person name="Abreu F.C.P."/>
            <person name="Barbin F.O."/>
            <person name="Bataglia L."/>
            <person name="Cardoso-Junior C.A.M."/>
            <person name="Cervoni M.S."/>
            <person name="Silva S.R."/>
            <person name="Dalarmi F."/>
            <person name="Del Lama M.A."/>
            <person name="Depintor T.S."/>
            <person name="Ferreira K.M."/>
            <person name="Goria P.S."/>
            <person name="Jaskot M.C."/>
            <person name="Lago D.C."/>
            <person name="Luna-Lucena D."/>
            <person name="Moda L.M."/>
            <person name="Nascimento L."/>
            <person name="Pedrino M."/>
            <person name="Rabico F.O."/>
            <person name="Sanches F.C."/>
            <person name="Santos D.E."/>
            <person name="Santos C.G."/>
            <person name="Vieira J."/>
            <person name="Lopes T.F."/>
            <person name="Barchuk A.R."/>
            <person name="Hartfelder K."/>
            <person name="Simoes Z.L.P."/>
            <person name="Bitondi M.M.G."/>
            <person name="Pinheiro D.G."/>
        </authorList>
    </citation>
    <scope>NUCLEOTIDE SEQUENCE</scope>
    <source>
        <strain evidence="2">USP_RPSP 00005682</strain>
        <tissue evidence="2">Whole individual</tissue>
    </source>
</reference>
<keyword evidence="1" id="KW-0575">Peroxidase</keyword>
<name>A0A833VSF9_9HYME</name>
<evidence type="ECO:0000256" key="1">
    <source>
        <dbReference type="ARBA" id="ARBA00022559"/>
    </source>
</evidence>
<keyword evidence="1" id="KW-0560">Oxidoreductase</keyword>
<dbReference type="InterPro" id="IPR037120">
    <property type="entry name" value="Haem_peroxidase_sf_animal"/>
</dbReference>
<sequence>MSGSKENVVEITKLTMCEESRYRTFDGSCNNLYNPTWGMANTTFGRLLPPRYGNGINSPPKSVTGSELPLSRLVSYTLFPDNDVDDPIWTLVAMQYGQIITHDMSLAAGNSQSAACYAMLYR</sequence>
<dbReference type="EMBL" id="WNWW01000023">
    <property type="protein sequence ID" value="KAF3430721.1"/>
    <property type="molecule type" value="Genomic_DNA"/>
</dbReference>
<dbReference type="Gene3D" id="1.10.640.10">
    <property type="entry name" value="Haem peroxidase domain superfamily, animal type"/>
    <property type="match status" value="1"/>
</dbReference>
<protein>
    <recommendedName>
        <fullName evidence="4">Peroxidase</fullName>
    </recommendedName>
</protein>
<dbReference type="GO" id="GO:0006979">
    <property type="term" value="P:response to oxidative stress"/>
    <property type="evidence" value="ECO:0007669"/>
    <property type="project" value="InterPro"/>
</dbReference>
<dbReference type="AlphaFoldDB" id="A0A833VSF9"/>
<organism evidence="2 3">
    <name type="scientific">Frieseomelitta varia</name>
    <dbReference type="NCBI Taxonomy" id="561572"/>
    <lineage>
        <taxon>Eukaryota</taxon>
        <taxon>Metazoa</taxon>
        <taxon>Ecdysozoa</taxon>
        <taxon>Arthropoda</taxon>
        <taxon>Hexapoda</taxon>
        <taxon>Insecta</taxon>
        <taxon>Pterygota</taxon>
        <taxon>Neoptera</taxon>
        <taxon>Endopterygota</taxon>
        <taxon>Hymenoptera</taxon>
        <taxon>Apocrita</taxon>
        <taxon>Aculeata</taxon>
        <taxon>Apoidea</taxon>
        <taxon>Anthophila</taxon>
        <taxon>Apidae</taxon>
        <taxon>Frieseomelitta</taxon>
    </lineage>
</organism>
<comment type="caution">
    <text evidence="2">The sequence shown here is derived from an EMBL/GenBank/DDBJ whole genome shotgun (WGS) entry which is preliminary data.</text>
</comment>
<evidence type="ECO:0000313" key="3">
    <source>
        <dbReference type="Proteomes" id="UP000655588"/>
    </source>
</evidence>
<dbReference type="Proteomes" id="UP000655588">
    <property type="component" value="Unassembled WGS sequence"/>
</dbReference>
<gene>
    <name evidence="2" type="ORF">E2986_12644</name>
</gene>
<accession>A0A833VSF9</accession>
<dbReference type="GO" id="GO:0004601">
    <property type="term" value="F:peroxidase activity"/>
    <property type="evidence" value="ECO:0007669"/>
    <property type="project" value="UniProtKB-KW"/>
</dbReference>
<dbReference type="InterPro" id="IPR010255">
    <property type="entry name" value="Haem_peroxidase_sf"/>
</dbReference>
<evidence type="ECO:0000313" key="2">
    <source>
        <dbReference type="EMBL" id="KAF3430721.1"/>
    </source>
</evidence>
<proteinExistence type="predicted"/>
<dbReference type="Pfam" id="PF03098">
    <property type="entry name" value="An_peroxidase"/>
    <property type="match status" value="1"/>
</dbReference>
<dbReference type="PROSITE" id="PS50292">
    <property type="entry name" value="PEROXIDASE_3"/>
    <property type="match status" value="1"/>
</dbReference>